<evidence type="ECO:0000313" key="2">
    <source>
        <dbReference type="EMBL" id="CAH1107695.1"/>
    </source>
</evidence>
<proteinExistence type="predicted"/>
<dbReference type="AlphaFoldDB" id="A0A9P0CXN7"/>
<protein>
    <recommendedName>
        <fullName evidence="4">Gag-like protein</fullName>
    </recommendedName>
</protein>
<dbReference type="Proteomes" id="UP001153636">
    <property type="component" value="Chromosome 23"/>
</dbReference>
<feature type="region of interest" description="Disordered" evidence="1">
    <location>
        <begin position="439"/>
        <end position="461"/>
    </location>
</feature>
<sequence>MTLSEQDLSDFLQEVWDDHVISKFQYETRDIFHLDIICKLKDSYENDYNKFSDEWLMKFSLLTRTNWIVRKVGKVKNLKKIREGLLIETCLAAQSRAISKLNVILDQEVEVVPHSRLNQSRGVVTCRDLLNCKEEEILEELKDRGVIEVKRIKTKKDGVLTDTASHILTFNTPKLPVEINVAFYLLKIRPYIPAPLRCFRCQLFGHAAIRCTKEQVCVCGKSLHTGQPCEPPISCINCNGLHSARSRDCPVYKQEVAIQEIKIKDNLSYFEAKKKVAVHIPKRNTSYSQVITTPRPTIINPPIIDTKELLKELVPLLVSALQKKFTFSPAQPEKEQPEINIAESLINVAESLVSDNRSLSQISKRHRSEDSTDEESFSSQTSTQEKTKRKKKTKSGKPPGRPPGRPPGKSRKKSYSFADLMRMTQEEILTIIEGIPSDADLDIGDCSDGDDETDFFNKKFG</sequence>
<keyword evidence="3" id="KW-1185">Reference proteome</keyword>
<evidence type="ECO:0000313" key="3">
    <source>
        <dbReference type="Proteomes" id="UP001153636"/>
    </source>
</evidence>
<dbReference type="EMBL" id="OV651835">
    <property type="protein sequence ID" value="CAH1107695.1"/>
    <property type="molecule type" value="Genomic_DNA"/>
</dbReference>
<feature type="region of interest" description="Disordered" evidence="1">
    <location>
        <begin position="357"/>
        <end position="419"/>
    </location>
</feature>
<reference evidence="2" key="1">
    <citation type="submission" date="2022-01" db="EMBL/GenBank/DDBJ databases">
        <authorList>
            <person name="King R."/>
        </authorList>
    </citation>
    <scope>NUCLEOTIDE SEQUENCE</scope>
</reference>
<gene>
    <name evidence="2" type="ORF">PSYICH_LOCUS8343</name>
</gene>
<dbReference type="OrthoDB" id="6776451at2759"/>
<name>A0A9P0CXN7_9CUCU</name>
<accession>A0A9P0CXN7</accession>
<feature type="compositionally biased region" description="Acidic residues" evidence="1">
    <location>
        <begin position="439"/>
        <end position="454"/>
    </location>
</feature>
<organism evidence="2 3">
    <name type="scientific">Psylliodes chrysocephalus</name>
    <dbReference type="NCBI Taxonomy" id="3402493"/>
    <lineage>
        <taxon>Eukaryota</taxon>
        <taxon>Metazoa</taxon>
        <taxon>Ecdysozoa</taxon>
        <taxon>Arthropoda</taxon>
        <taxon>Hexapoda</taxon>
        <taxon>Insecta</taxon>
        <taxon>Pterygota</taxon>
        <taxon>Neoptera</taxon>
        <taxon>Endopterygota</taxon>
        <taxon>Coleoptera</taxon>
        <taxon>Polyphaga</taxon>
        <taxon>Cucujiformia</taxon>
        <taxon>Chrysomeloidea</taxon>
        <taxon>Chrysomelidae</taxon>
        <taxon>Galerucinae</taxon>
        <taxon>Alticini</taxon>
        <taxon>Psylliodes</taxon>
    </lineage>
</organism>
<evidence type="ECO:0008006" key="4">
    <source>
        <dbReference type="Google" id="ProtNLM"/>
    </source>
</evidence>
<evidence type="ECO:0000256" key="1">
    <source>
        <dbReference type="SAM" id="MobiDB-lite"/>
    </source>
</evidence>